<evidence type="ECO:0000313" key="1">
    <source>
        <dbReference type="EMBL" id="GCE17304.1"/>
    </source>
</evidence>
<proteinExistence type="predicted"/>
<protein>
    <submittedName>
        <fullName evidence="1">Uncharacterized protein</fullName>
    </submittedName>
</protein>
<dbReference type="EMBL" id="BIFS01000001">
    <property type="protein sequence ID" value="GCE17304.1"/>
    <property type="molecule type" value="Genomic_DNA"/>
</dbReference>
<keyword evidence="2" id="KW-1185">Reference proteome</keyword>
<organism evidence="1 2">
    <name type="scientific">Dictyobacter kobayashii</name>
    <dbReference type="NCBI Taxonomy" id="2014872"/>
    <lineage>
        <taxon>Bacteria</taxon>
        <taxon>Bacillati</taxon>
        <taxon>Chloroflexota</taxon>
        <taxon>Ktedonobacteria</taxon>
        <taxon>Ktedonobacterales</taxon>
        <taxon>Dictyobacteraceae</taxon>
        <taxon>Dictyobacter</taxon>
    </lineage>
</organism>
<dbReference type="AlphaFoldDB" id="A0A402ADY6"/>
<reference evidence="2" key="1">
    <citation type="submission" date="2018-12" db="EMBL/GenBank/DDBJ databases">
        <title>Tengunoibacter tsumagoiensis gen. nov., sp. nov., Dictyobacter kobayashii sp. nov., D. alpinus sp. nov., and D. joshuensis sp. nov. and description of Dictyobacteraceae fam. nov. within the order Ktedonobacterales isolated from Tengu-no-mugimeshi.</title>
        <authorList>
            <person name="Wang C.M."/>
            <person name="Zheng Y."/>
            <person name="Sakai Y."/>
            <person name="Toyoda A."/>
            <person name="Minakuchi Y."/>
            <person name="Abe K."/>
            <person name="Yokota A."/>
            <person name="Yabe S."/>
        </authorList>
    </citation>
    <scope>NUCLEOTIDE SEQUENCE [LARGE SCALE GENOMIC DNA]</scope>
    <source>
        <strain evidence="2">Uno11</strain>
    </source>
</reference>
<accession>A0A402ADY6</accession>
<evidence type="ECO:0000313" key="2">
    <source>
        <dbReference type="Proteomes" id="UP000287188"/>
    </source>
</evidence>
<comment type="caution">
    <text evidence="1">The sequence shown here is derived from an EMBL/GenBank/DDBJ whole genome shotgun (WGS) entry which is preliminary data.</text>
</comment>
<sequence length="73" mass="8547">MRSTPLCTNKKWEKGCDIYHGIPEKYRSDESATISVNNDKKYSTSITEMISYKFMTVNIYTSIYPYFLSRENG</sequence>
<name>A0A402ADY6_9CHLR</name>
<gene>
    <name evidence="1" type="ORF">KDK_11040</name>
</gene>
<dbReference type="Proteomes" id="UP000287188">
    <property type="component" value="Unassembled WGS sequence"/>
</dbReference>